<feature type="compositionally biased region" description="Pro residues" evidence="1">
    <location>
        <begin position="150"/>
        <end position="166"/>
    </location>
</feature>
<dbReference type="OrthoDB" id="2507647at2759"/>
<accession>A0A2H3JLG7</accession>
<keyword evidence="3" id="KW-1185">Reference proteome</keyword>
<proteinExistence type="predicted"/>
<dbReference type="AlphaFoldDB" id="A0A2H3JLG7"/>
<dbReference type="Proteomes" id="UP000218811">
    <property type="component" value="Unassembled WGS sequence"/>
</dbReference>
<feature type="compositionally biased region" description="Basic and acidic residues" evidence="1">
    <location>
        <begin position="427"/>
        <end position="439"/>
    </location>
</feature>
<evidence type="ECO:0000256" key="1">
    <source>
        <dbReference type="SAM" id="MobiDB-lite"/>
    </source>
</evidence>
<sequence length="605" mass="65363">MASVHSEGPLLQHRRPSPGVIDVDSLYSDEISYLGFRSSRGAPIQRLDATDGTAAQGDPEVLYVGYRRPHHRRPQQPVRANTSDAVAGPSSRSQPIVISDSEDEVLEVISGAASRANRRTRMISPPPQPIHPRFAPSGPTAPAQFTGSRPLPPRDPPPPAIRPNPNPFAFEEFLAGPSRRSRSAIVDAPPAAAHSHHQPVMGLGGALLARNRQMVEADRQRQEDERTRRQLSERGADRWWNLPLAGLFGIGPQQPHAHNDWLDPIDLLDNFLAPIFPANLFGHRSAGVGASNSRATASEPLYKTSYTHPEPPAPGFTHDFAPADATSGSGSGSPEVIVIDDDDDAPAQSGSSAVTGPSHVVEATMTLVCARCLDTLVMSTNSTLSEEERRRRRVWALRCGHMLDGKCVEEIMRPAPPPVPVTEEDPSAVKDKGKEKADAGTDSAPLPVSEQPSPERLGKRKRNKAVEVGTDRKGKRRAIEAEPEGLVPGSFPAFKPEPGQDDNSIRSRLRPRNSRGAQDSVATSSTAELPGARPNRFPGHRHGHSYAAVVRNGSKGKGRARGKPQIEAVHEWKCPVVGCGRVHSSVLIDSEWKMDGERGAIGMFV</sequence>
<feature type="compositionally biased region" description="Basic and acidic residues" evidence="1">
    <location>
        <begin position="469"/>
        <end position="480"/>
    </location>
</feature>
<dbReference type="OMA" id="HHQPAMG"/>
<evidence type="ECO:0000313" key="3">
    <source>
        <dbReference type="Proteomes" id="UP000218811"/>
    </source>
</evidence>
<name>A0A2H3JLG7_WOLCO</name>
<protein>
    <submittedName>
        <fullName evidence="2">Uncharacterized protein</fullName>
    </submittedName>
</protein>
<reference evidence="2 3" key="1">
    <citation type="journal article" date="2012" name="Science">
        <title>The Paleozoic origin of enzymatic lignin decomposition reconstructed from 31 fungal genomes.</title>
        <authorList>
            <person name="Floudas D."/>
            <person name="Binder M."/>
            <person name="Riley R."/>
            <person name="Barry K."/>
            <person name="Blanchette R.A."/>
            <person name="Henrissat B."/>
            <person name="Martinez A.T."/>
            <person name="Otillar R."/>
            <person name="Spatafora J.W."/>
            <person name="Yadav J.S."/>
            <person name="Aerts A."/>
            <person name="Benoit I."/>
            <person name="Boyd A."/>
            <person name="Carlson A."/>
            <person name="Copeland A."/>
            <person name="Coutinho P.M."/>
            <person name="de Vries R.P."/>
            <person name="Ferreira P."/>
            <person name="Findley K."/>
            <person name="Foster B."/>
            <person name="Gaskell J."/>
            <person name="Glotzer D."/>
            <person name="Gorecki P."/>
            <person name="Heitman J."/>
            <person name="Hesse C."/>
            <person name="Hori C."/>
            <person name="Igarashi K."/>
            <person name="Jurgens J.A."/>
            <person name="Kallen N."/>
            <person name="Kersten P."/>
            <person name="Kohler A."/>
            <person name="Kuees U."/>
            <person name="Kumar T.K.A."/>
            <person name="Kuo A."/>
            <person name="LaButti K."/>
            <person name="Larrondo L.F."/>
            <person name="Lindquist E."/>
            <person name="Ling A."/>
            <person name="Lombard V."/>
            <person name="Lucas S."/>
            <person name="Lundell T."/>
            <person name="Martin R."/>
            <person name="McLaughlin D.J."/>
            <person name="Morgenstern I."/>
            <person name="Morin E."/>
            <person name="Murat C."/>
            <person name="Nagy L.G."/>
            <person name="Nolan M."/>
            <person name="Ohm R.A."/>
            <person name="Patyshakuliyeva A."/>
            <person name="Rokas A."/>
            <person name="Ruiz-Duenas F.J."/>
            <person name="Sabat G."/>
            <person name="Salamov A."/>
            <person name="Samejima M."/>
            <person name="Schmutz J."/>
            <person name="Slot J.C."/>
            <person name="St John F."/>
            <person name="Stenlid J."/>
            <person name="Sun H."/>
            <person name="Sun S."/>
            <person name="Syed K."/>
            <person name="Tsang A."/>
            <person name="Wiebenga A."/>
            <person name="Young D."/>
            <person name="Pisabarro A."/>
            <person name="Eastwood D.C."/>
            <person name="Martin F."/>
            <person name="Cullen D."/>
            <person name="Grigoriev I.V."/>
            <person name="Hibbett D.S."/>
        </authorList>
    </citation>
    <scope>NUCLEOTIDE SEQUENCE [LARGE SCALE GENOMIC DNA]</scope>
    <source>
        <strain evidence="2 3">MD-104</strain>
    </source>
</reference>
<organism evidence="2 3">
    <name type="scientific">Wolfiporia cocos (strain MD-104)</name>
    <name type="common">Brown rot fungus</name>
    <dbReference type="NCBI Taxonomy" id="742152"/>
    <lineage>
        <taxon>Eukaryota</taxon>
        <taxon>Fungi</taxon>
        <taxon>Dikarya</taxon>
        <taxon>Basidiomycota</taxon>
        <taxon>Agaricomycotina</taxon>
        <taxon>Agaricomycetes</taxon>
        <taxon>Polyporales</taxon>
        <taxon>Phaeolaceae</taxon>
        <taxon>Wolfiporia</taxon>
    </lineage>
</organism>
<feature type="region of interest" description="Disordered" evidence="1">
    <location>
        <begin position="69"/>
        <end position="95"/>
    </location>
</feature>
<gene>
    <name evidence="2" type="ORF">WOLCODRAFT_163730</name>
</gene>
<feature type="region of interest" description="Disordered" evidence="1">
    <location>
        <begin position="410"/>
        <end position="542"/>
    </location>
</feature>
<evidence type="ECO:0000313" key="2">
    <source>
        <dbReference type="EMBL" id="PCH42365.1"/>
    </source>
</evidence>
<feature type="region of interest" description="Disordered" evidence="1">
    <location>
        <begin position="303"/>
        <end position="355"/>
    </location>
</feature>
<feature type="region of interest" description="Disordered" evidence="1">
    <location>
        <begin position="213"/>
        <end position="232"/>
    </location>
</feature>
<dbReference type="EMBL" id="KB468124">
    <property type="protein sequence ID" value="PCH42365.1"/>
    <property type="molecule type" value="Genomic_DNA"/>
</dbReference>
<feature type="compositionally biased region" description="Polar residues" evidence="1">
    <location>
        <begin position="78"/>
        <end position="95"/>
    </location>
</feature>
<dbReference type="STRING" id="742152.A0A2H3JLG7"/>
<feature type="compositionally biased region" description="Polar residues" evidence="1">
    <location>
        <begin position="515"/>
        <end position="527"/>
    </location>
</feature>
<feature type="region of interest" description="Disordered" evidence="1">
    <location>
        <begin position="120"/>
        <end position="171"/>
    </location>
</feature>